<feature type="chain" id="PRO_5031276724" evidence="2">
    <location>
        <begin position="19"/>
        <end position="229"/>
    </location>
</feature>
<sequence>MKIIVLYTLMTMMVALEAFSAAPAFLRSPRTRSFALKTAADDQVNDIKKEFSDLQHKLFNELEAKKVSSQHGVVGAEEIAEEMIEKAIKITGAMRDVNTEHMASAEKELKHALENEELSEEMMAQAHKDSEAAMKQTLMLETMEDGYESMERLRDMSVAHAAHHVEEDAKSLYTAAKHEEEHAKSILDDASDTLAALKKNEADLKTALPGLRSLKRKKESAEWRKDKSE</sequence>
<evidence type="ECO:0000256" key="2">
    <source>
        <dbReference type="SAM" id="SignalP"/>
    </source>
</evidence>
<accession>A0A7S2UKK2</accession>
<evidence type="ECO:0000313" key="3">
    <source>
        <dbReference type="EMBL" id="CAD9822695.1"/>
    </source>
</evidence>
<name>A0A7S2UKK2_9STRA</name>
<dbReference type="AlphaFoldDB" id="A0A7S2UKK2"/>
<organism evidence="3">
    <name type="scientific">Attheya septentrionalis</name>
    <dbReference type="NCBI Taxonomy" id="420275"/>
    <lineage>
        <taxon>Eukaryota</taxon>
        <taxon>Sar</taxon>
        <taxon>Stramenopiles</taxon>
        <taxon>Ochrophyta</taxon>
        <taxon>Bacillariophyta</taxon>
        <taxon>Coscinodiscophyceae</taxon>
        <taxon>Chaetocerotophycidae</taxon>
        <taxon>Chaetocerotales</taxon>
        <taxon>Attheyaceae</taxon>
        <taxon>Attheya</taxon>
    </lineage>
</organism>
<evidence type="ECO:0000256" key="1">
    <source>
        <dbReference type="SAM" id="MobiDB-lite"/>
    </source>
</evidence>
<reference evidence="3" key="1">
    <citation type="submission" date="2021-01" db="EMBL/GenBank/DDBJ databases">
        <authorList>
            <person name="Corre E."/>
            <person name="Pelletier E."/>
            <person name="Niang G."/>
            <person name="Scheremetjew M."/>
            <person name="Finn R."/>
            <person name="Kale V."/>
            <person name="Holt S."/>
            <person name="Cochrane G."/>
            <person name="Meng A."/>
            <person name="Brown T."/>
            <person name="Cohen L."/>
        </authorList>
    </citation>
    <scope>NUCLEOTIDE SEQUENCE</scope>
    <source>
        <strain evidence="3">CCMP2084</strain>
    </source>
</reference>
<proteinExistence type="predicted"/>
<dbReference type="EMBL" id="HBHQ01021518">
    <property type="protein sequence ID" value="CAD9822695.1"/>
    <property type="molecule type" value="Transcribed_RNA"/>
</dbReference>
<feature type="region of interest" description="Disordered" evidence="1">
    <location>
        <begin position="207"/>
        <end position="229"/>
    </location>
</feature>
<keyword evidence="2" id="KW-0732">Signal</keyword>
<gene>
    <name evidence="3" type="ORF">ASEP1449_LOCUS14529</name>
</gene>
<feature type="compositionally biased region" description="Basic and acidic residues" evidence="1">
    <location>
        <begin position="219"/>
        <end position="229"/>
    </location>
</feature>
<feature type="signal peptide" evidence="2">
    <location>
        <begin position="1"/>
        <end position="18"/>
    </location>
</feature>
<protein>
    <submittedName>
        <fullName evidence="3">Uncharacterized protein</fullName>
    </submittedName>
</protein>